<comment type="caution">
    <text evidence="1">The sequence shown here is derived from an EMBL/GenBank/DDBJ whole genome shotgun (WGS) entry which is preliminary data.</text>
</comment>
<dbReference type="AlphaFoldDB" id="A0A844NVI6"/>
<proteinExistence type="predicted"/>
<dbReference type="Proteomes" id="UP000433532">
    <property type="component" value="Unassembled WGS sequence"/>
</dbReference>
<dbReference type="EMBL" id="WOAD01000078">
    <property type="protein sequence ID" value="MUI39640.1"/>
    <property type="molecule type" value="Genomic_DNA"/>
</dbReference>
<evidence type="ECO:0000313" key="2">
    <source>
        <dbReference type="Proteomes" id="UP000433532"/>
    </source>
</evidence>
<evidence type="ECO:0000313" key="1">
    <source>
        <dbReference type="EMBL" id="MUI39640.1"/>
    </source>
</evidence>
<organism evidence="1 2">
    <name type="scientific">Pseudomonas aeruginosa</name>
    <dbReference type="NCBI Taxonomy" id="287"/>
    <lineage>
        <taxon>Bacteria</taxon>
        <taxon>Pseudomonadati</taxon>
        <taxon>Pseudomonadota</taxon>
        <taxon>Gammaproteobacteria</taxon>
        <taxon>Pseudomonadales</taxon>
        <taxon>Pseudomonadaceae</taxon>
        <taxon>Pseudomonas</taxon>
    </lineage>
</organism>
<reference evidence="1 2" key="1">
    <citation type="submission" date="2019-11" db="EMBL/GenBank/DDBJ databases">
        <title>Genomes of ocular Pseudomonas aeruginosa isolates.</title>
        <authorList>
            <person name="Khan M."/>
            <person name="Rice S.A."/>
            <person name="Willcox M.D.P."/>
            <person name="Stapleton F."/>
        </authorList>
    </citation>
    <scope>NUCLEOTIDE SEQUENCE [LARGE SCALE GENOMIC DNA]</scope>
    <source>
        <strain evidence="1 2">PA221</strain>
    </source>
</reference>
<feature type="non-terminal residue" evidence="1">
    <location>
        <position position="234"/>
    </location>
</feature>
<gene>
    <name evidence="1" type="ORF">GNQ48_32235</name>
</gene>
<sequence>MAPLDNASPSGPLQDPFLARYSERQLAVANTWATHFSLAGTARTKFIRHYLRSTSTTRCWCITVAADNGVRYTIMRAGPLLQVFDGQLIGAWECKPTHRIPASTPSPAGALKLLQRLEKFDDAVAVLSSYTKRAHDLATQMARDDLGLPHRLVYPSHSNKRYYAPRHQFYLKQIGAVLRTFRQVLDQDLLFAIRSVRCLSPQLYNWLAQGNQVRRLQMLKAQPVLTPLLVDCEE</sequence>
<protein>
    <submittedName>
        <fullName evidence="1">Uncharacterized protein</fullName>
    </submittedName>
</protein>
<name>A0A844NVI6_PSEAI</name>
<accession>A0A844NVI6</accession>